<keyword evidence="2" id="KW-1185">Reference proteome</keyword>
<name>A0ABQ8S8P5_PERAM</name>
<dbReference type="InterPro" id="IPR036397">
    <property type="entry name" value="RNaseH_sf"/>
</dbReference>
<reference evidence="1 2" key="1">
    <citation type="journal article" date="2022" name="Allergy">
        <title>Genome assembly and annotation of Periplaneta americana reveal a comprehensive cockroach allergen profile.</title>
        <authorList>
            <person name="Wang L."/>
            <person name="Xiong Q."/>
            <person name="Saelim N."/>
            <person name="Wang L."/>
            <person name="Nong W."/>
            <person name="Wan A.T."/>
            <person name="Shi M."/>
            <person name="Liu X."/>
            <person name="Cao Q."/>
            <person name="Hui J.H.L."/>
            <person name="Sookrung N."/>
            <person name="Leung T.F."/>
            <person name="Tungtrongchitr A."/>
            <person name="Tsui S.K.W."/>
        </authorList>
    </citation>
    <scope>NUCLEOTIDE SEQUENCE [LARGE SCALE GENOMIC DNA]</scope>
    <source>
        <strain evidence="1">PWHHKU_190912</strain>
    </source>
</reference>
<protein>
    <submittedName>
        <fullName evidence="1">Uncharacterized protein</fullName>
    </submittedName>
</protein>
<sequence>MKIGTFAFFIQNEYFLNFFLQKSEIFRYVCLVALQIKRTIYKKPCLNESQLLTKCLVSLRLNSILFRQSLMLAGRITSRFGDLSRSARSPDLTLSDFYLWGTLKNGVHSTLPATTEIIKKGIRKEIAAMSHKELQSSMNCVLSRVRECLNHMKCVSTFCRILYFNRSGYREVA</sequence>
<comment type="caution">
    <text evidence="1">The sequence shown here is derived from an EMBL/GenBank/DDBJ whole genome shotgun (WGS) entry which is preliminary data.</text>
</comment>
<dbReference type="EMBL" id="JAJSOF020000033">
    <property type="protein sequence ID" value="KAJ4430406.1"/>
    <property type="molecule type" value="Genomic_DNA"/>
</dbReference>
<dbReference type="Proteomes" id="UP001148838">
    <property type="component" value="Unassembled WGS sequence"/>
</dbReference>
<dbReference type="PANTHER" id="PTHR47326">
    <property type="entry name" value="TRANSPOSABLE ELEMENT TC3 TRANSPOSASE-LIKE PROTEIN"/>
    <property type="match status" value="1"/>
</dbReference>
<dbReference type="Gene3D" id="3.30.420.10">
    <property type="entry name" value="Ribonuclease H-like superfamily/Ribonuclease H"/>
    <property type="match status" value="1"/>
</dbReference>
<gene>
    <name evidence="1" type="ORF">ANN_22622</name>
</gene>
<organism evidence="1 2">
    <name type="scientific">Periplaneta americana</name>
    <name type="common">American cockroach</name>
    <name type="synonym">Blatta americana</name>
    <dbReference type="NCBI Taxonomy" id="6978"/>
    <lineage>
        <taxon>Eukaryota</taxon>
        <taxon>Metazoa</taxon>
        <taxon>Ecdysozoa</taxon>
        <taxon>Arthropoda</taxon>
        <taxon>Hexapoda</taxon>
        <taxon>Insecta</taxon>
        <taxon>Pterygota</taxon>
        <taxon>Neoptera</taxon>
        <taxon>Polyneoptera</taxon>
        <taxon>Dictyoptera</taxon>
        <taxon>Blattodea</taxon>
        <taxon>Blattoidea</taxon>
        <taxon>Blattidae</taxon>
        <taxon>Blattinae</taxon>
        <taxon>Periplaneta</taxon>
    </lineage>
</organism>
<accession>A0ABQ8S8P5</accession>
<dbReference type="PANTHER" id="PTHR47326:SF1">
    <property type="entry name" value="HTH PSQ-TYPE DOMAIN-CONTAINING PROTEIN"/>
    <property type="match status" value="1"/>
</dbReference>
<evidence type="ECO:0000313" key="2">
    <source>
        <dbReference type="Proteomes" id="UP001148838"/>
    </source>
</evidence>
<evidence type="ECO:0000313" key="1">
    <source>
        <dbReference type="EMBL" id="KAJ4430406.1"/>
    </source>
</evidence>
<proteinExistence type="predicted"/>